<name>A0A9Q4C6G0_9EURY</name>
<protein>
    <submittedName>
        <fullName evidence="1">Uncharacterized protein</fullName>
    </submittedName>
</protein>
<organism evidence="1 2">
    <name type="scientific">Halorutilus salinus</name>
    <dbReference type="NCBI Taxonomy" id="2487751"/>
    <lineage>
        <taxon>Archaea</taxon>
        <taxon>Methanobacteriati</taxon>
        <taxon>Methanobacteriota</taxon>
        <taxon>Stenosarchaea group</taxon>
        <taxon>Halobacteria</taxon>
        <taxon>Halorutilales</taxon>
        <taxon>Halorutilaceae</taxon>
        <taxon>Halorutilus</taxon>
    </lineage>
</organism>
<dbReference type="RefSeq" id="WP_266088700.1">
    <property type="nucleotide sequence ID" value="NZ_RKLV01000015.1"/>
</dbReference>
<dbReference type="AlphaFoldDB" id="A0A9Q4C6G0"/>
<comment type="caution">
    <text evidence="1">The sequence shown here is derived from an EMBL/GenBank/DDBJ whole genome shotgun (WGS) entry which is preliminary data.</text>
</comment>
<keyword evidence="2" id="KW-1185">Reference proteome</keyword>
<gene>
    <name evidence="1" type="ORF">EGH25_11435</name>
</gene>
<reference evidence="1" key="1">
    <citation type="submission" date="2022-09" db="EMBL/GenBank/DDBJ databases">
        <title>Haloadaptaus new haloarchaeum isolated from saline soil.</title>
        <authorList>
            <person name="Duran-Viseras A."/>
            <person name="Sanchez-Porro C."/>
            <person name="Ventosa A."/>
        </authorList>
    </citation>
    <scope>NUCLEOTIDE SEQUENCE</scope>
    <source>
        <strain evidence="1">F3-133</strain>
    </source>
</reference>
<dbReference type="Proteomes" id="UP001149411">
    <property type="component" value="Unassembled WGS sequence"/>
</dbReference>
<evidence type="ECO:0000313" key="2">
    <source>
        <dbReference type="Proteomes" id="UP001149411"/>
    </source>
</evidence>
<proteinExistence type="predicted"/>
<dbReference type="EMBL" id="RKLV01000015">
    <property type="protein sequence ID" value="MCX2819962.1"/>
    <property type="molecule type" value="Genomic_DNA"/>
</dbReference>
<accession>A0A9Q4C6G0</accession>
<evidence type="ECO:0000313" key="1">
    <source>
        <dbReference type="EMBL" id="MCX2819962.1"/>
    </source>
</evidence>
<sequence>MNLPFPEAGESLRAQQVSVAPDRTMYAVPSGMHNRLRRAVAPERTDRDPKVALALAGWVSLQTSGMTDRVNVDAPDAFADPTPIRRFARAHDAGSVAVAQHPSGEVLRSTEPVTFAFERAPTE</sequence>